<dbReference type="Gene3D" id="2.30.29.30">
    <property type="entry name" value="Pleckstrin-homology domain (PH domain)/Phosphotyrosine-binding domain (PTB)"/>
    <property type="match status" value="1"/>
</dbReference>
<dbReference type="SMART" id="SM00325">
    <property type="entry name" value="RhoGEF"/>
    <property type="match status" value="1"/>
</dbReference>
<dbReference type="Proteomes" id="UP001595075">
    <property type="component" value="Unassembled WGS sequence"/>
</dbReference>
<dbReference type="EMBL" id="JAZHXI010000017">
    <property type="protein sequence ID" value="KAL2062167.1"/>
    <property type="molecule type" value="Genomic_DNA"/>
</dbReference>
<evidence type="ECO:0000256" key="1">
    <source>
        <dbReference type="SAM" id="MobiDB-lite"/>
    </source>
</evidence>
<dbReference type="InterPro" id="IPR011993">
    <property type="entry name" value="PH-like_dom_sf"/>
</dbReference>
<evidence type="ECO:0000259" key="2">
    <source>
        <dbReference type="PROSITE" id="PS50010"/>
    </source>
</evidence>
<dbReference type="InterPro" id="IPR010481">
    <property type="entry name" value="Cdc24/Scd1_N"/>
</dbReference>
<dbReference type="SUPFAM" id="SSF50729">
    <property type="entry name" value="PH domain-like"/>
    <property type="match status" value="1"/>
</dbReference>
<proteinExistence type="predicted"/>
<dbReference type="InterPro" id="IPR035899">
    <property type="entry name" value="DBL_dom_sf"/>
</dbReference>
<keyword evidence="4" id="KW-1185">Reference proteome</keyword>
<dbReference type="SUPFAM" id="SSF48065">
    <property type="entry name" value="DBL homology domain (DH-domain)"/>
    <property type="match status" value="1"/>
</dbReference>
<dbReference type="Pfam" id="PF00621">
    <property type="entry name" value="RhoGEF"/>
    <property type="match status" value="1"/>
</dbReference>
<feature type="region of interest" description="Disordered" evidence="1">
    <location>
        <begin position="769"/>
        <end position="789"/>
    </location>
</feature>
<comment type="caution">
    <text evidence="3">The sequence shown here is derived from an EMBL/GenBank/DDBJ whole genome shotgun (WGS) entry which is preliminary data.</text>
</comment>
<dbReference type="InterPro" id="IPR000219">
    <property type="entry name" value="DH_dom"/>
</dbReference>
<accession>A0ABR4BWY4</accession>
<evidence type="ECO:0000313" key="4">
    <source>
        <dbReference type="Proteomes" id="UP001595075"/>
    </source>
</evidence>
<dbReference type="Pfam" id="PF06395">
    <property type="entry name" value="CDC24"/>
    <property type="match status" value="1"/>
</dbReference>
<reference evidence="3 4" key="1">
    <citation type="journal article" date="2024" name="Commun. Biol.">
        <title>Comparative genomic analysis of thermophilic fungi reveals convergent evolutionary adaptations and gene losses.</title>
        <authorList>
            <person name="Steindorff A.S."/>
            <person name="Aguilar-Pontes M.V."/>
            <person name="Robinson A.J."/>
            <person name="Andreopoulos B."/>
            <person name="LaButti K."/>
            <person name="Kuo A."/>
            <person name="Mondo S."/>
            <person name="Riley R."/>
            <person name="Otillar R."/>
            <person name="Haridas S."/>
            <person name="Lipzen A."/>
            <person name="Grimwood J."/>
            <person name="Schmutz J."/>
            <person name="Clum A."/>
            <person name="Reid I.D."/>
            <person name="Moisan M.C."/>
            <person name="Butler G."/>
            <person name="Nguyen T.T.M."/>
            <person name="Dewar K."/>
            <person name="Conant G."/>
            <person name="Drula E."/>
            <person name="Henrissat B."/>
            <person name="Hansel C."/>
            <person name="Singer S."/>
            <person name="Hutchinson M.I."/>
            <person name="de Vries R.P."/>
            <person name="Natvig D.O."/>
            <person name="Powell A.J."/>
            <person name="Tsang A."/>
            <person name="Grigoriev I.V."/>
        </authorList>
    </citation>
    <scope>NUCLEOTIDE SEQUENCE [LARGE SCALE GENOMIC DNA]</scope>
    <source>
        <strain evidence="3 4">CBS 494.80</strain>
    </source>
</reference>
<protein>
    <recommendedName>
        <fullName evidence="2">DH domain-containing protein</fullName>
    </recommendedName>
</protein>
<dbReference type="PANTHER" id="PTHR47339">
    <property type="entry name" value="CELL DIVISION CONTROL PROTEIN 24"/>
    <property type="match status" value="1"/>
</dbReference>
<dbReference type="PANTHER" id="PTHR47339:SF1">
    <property type="entry name" value="CELL DIVISION CONTROL PROTEIN 24"/>
    <property type="match status" value="1"/>
</dbReference>
<name>A0ABR4BWY4_9HELO</name>
<gene>
    <name evidence="3" type="ORF">VTL71DRAFT_6433</name>
</gene>
<organism evidence="3 4">
    <name type="scientific">Oculimacula yallundae</name>
    <dbReference type="NCBI Taxonomy" id="86028"/>
    <lineage>
        <taxon>Eukaryota</taxon>
        <taxon>Fungi</taxon>
        <taxon>Dikarya</taxon>
        <taxon>Ascomycota</taxon>
        <taxon>Pezizomycotina</taxon>
        <taxon>Leotiomycetes</taxon>
        <taxon>Helotiales</taxon>
        <taxon>Ploettnerulaceae</taxon>
        <taxon>Oculimacula</taxon>
    </lineage>
</organism>
<feature type="compositionally biased region" description="Basic and acidic residues" evidence="1">
    <location>
        <begin position="775"/>
        <end position="789"/>
    </location>
</feature>
<dbReference type="InterPro" id="IPR053026">
    <property type="entry name" value="CDC42_GEF"/>
</dbReference>
<sequence>MDPLSVIASVVGLLAAATKVAFTLSGIQSSVANAPRTIDHALSQVNGVKVALTGFENLLLGLETAENKRIAMIQVDDLVAILTEAVLTFDELEALVNPFTGISSLAIVDRLKWAWGGDEVESILIRLERHKTTLLLMLSIAQSQSDLEAARSRDALRSLVQQVLENNTDLARRLKNLEDMVESRSILTNCFRNGGSGFNDDAETINSQGFDISSNFDALNLHNDSIVVEHHLSARHSNSIFQHSFEADLNRTRVYARTRLYSSDESFTTSVIRTHVWSVFSGLSLSEISNVSVIALPLYGYELKHSHWYMPSNTKNPAVRKTDCVPQDEPVWVVNQAGTFLIGTRHSSNIPKITSWTSGDSVVYGTARKAMVSTVCTLQQRLIDIPSCKVHLTFAAEESNDKDDLDPVSHLWICLRTTDLLIAIYNSTYSDCPLQYPDPVNPAKRPKMVAFKFIEACIKMLKVPPDDCFSLHDLFGDDVTGFMKVIRLINYVLDEAQPTGSDPEILASSSTDPQGSPQCHDLVVRELVETEKNYVQSLQQLHELKTLIEQTRLLPIEEIAQIFWNLNALLDFANTFLTRIVKVYLDPSEEQEWGSLFATHEEAFGVYVSYVAFHKSATATVRQKFNKISEIDHPLTVDATTLEMFLVRPLPRLLKYPLLLKDLRKRLGGNEKVEADLTSGIEALERVIMKANNAIDSESRREALGVLFTTVQDRKSLRIETLGDLILFGRFPIARGTRRNAGEFRPSTKYKVYLFKHVLLACKEIASNKHRGRSQKGDNTDNDSGEHPRLQLKGRIVMKAIVQVKPQAELNNYELEIMFKAEHEVESFTIEFPHQDFMMKWCRAIERQCWPPELSD</sequence>
<dbReference type="PROSITE" id="PS50010">
    <property type="entry name" value="DH_2"/>
    <property type="match status" value="1"/>
</dbReference>
<evidence type="ECO:0000313" key="3">
    <source>
        <dbReference type="EMBL" id="KAL2062167.1"/>
    </source>
</evidence>
<feature type="domain" description="DH" evidence="2">
    <location>
        <begin position="519"/>
        <end position="694"/>
    </location>
</feature>
<dbReference type="Gene3D" id="1.20.900.10">
    <property type="entry name" value="Dbl homology (DH) domain"/>
    <property type="match status" value="1"/>
</dbReference>
<dbReference type="Pfam" id="PF15411">
    <property type="entry name" value="PH_10"/>
    <property type="match status" value="1"/>
</dbReference>